<dbReference type="PANTHER" id="PTHR28204">
    <property type="entry name" value="MITOCHONDRIAL DISTRIBUTION AND MORPHOLOGY PROTEIN 12"/>
    <property type="match status" value="1"/>
</dbReference>
<reference evidence="10 11" key="2">
    <citation type="submission" date="2016-05" db="EMBL/GenBank/DDBJ databases">
        <title>Lineage-specific infection strategies underlie the spectrum of fungal disease in amphibians.</title>
        <authorList>
            <person name="Cuomo C.A."/>
            <person name="Farrer R.A."/>
            <person name="James T."/>
            <person name="Longcore J."/>
            <person name="Birren B."/>
        </authorList>
    </citation>
    <scope>NUCLEOTIDE SEQUENCE [LARGE SCALE GENOMIC DNA]</scope>
    <source>
        <strain evidence="10 11">JEL423</strain>
    </source>
</reference>
<gene>
    <name evidence="10" type="ORF">BDEG_26270</name>
</gene>
<accession>A0A177WTW4</accession>
<dbReference type="InterPro" id="IPR027532">
    <property type="entry name" value="Mdm12"/>
</dbReference>
<evidence type="ECO:0000256" key="4">
    <source>
        <dbReference type="ARBA" id="ARBA00022824"/>
    </source>
</evidence>
<dbReference type="GO" id="GO:0032865">
    <property type="term" value="C:ERMES complex"/>
    <property type="evidence" value="ECO:0007669"/>
    <property type="project" value="InterPro"/>
</dbReference>
<sequence>MSFIIDWNLLNDGVEAERLKLLVNDHFQEVARPSFLGKVTVMQLDFGDIPPEVTIEDICDPLADFYIQEDPAFEYEHDHIQSHSYNSRQNIDTTAASEQISVSDGIGHHGSAIYKEPSLSFDSTNNLRYVQLPPQDTDAQLELNVRYHGNMRLSISTELIVNQPTPAFMIERFIVQQLKSFFNDFLVFPNFHSIYLTQDDTYTECSSQHSGFNQADTGI</sequence>
<evidence type="ECO:0000256" key="5">
    <source>
        <dbReference type="ARBA" id="ARBA00023055"/>
    </source>
</evidence>
<dbReference type="STRING" id="403673.A0A177WTW4"/>
<evidence type="ECO:0000256" key="6">
    <source>
        <dbReference type="ARBA" id="ARBA00023121"/>
    </source>
</evidence>
<keyword evidence="5" id="KW-0445">Lipid transport</keyword>
<keyword evidence="4" id="KW-0256">Endoplasmic reticulum</keyword>
<protein>
    <recommendedName>
        <fullName evidence="9">SMP-LTD domain-containing protein</fullName>
    </recommendedName>
</protein>
<dbReference type="Proteomes" id="UP000077115">
    <property type="component" value="Unassembled WGS sequence"/>
</dbReference>
<evidence type="ECO:0000313" key="11">
    <source>
        <dbReference type="Proteomes" id="UP000077115"/>
    </source>
</evidence>
<name>A0A177WTW4_BATDL</name>
<comment type="subcellular location">
    <subcellularLocation>
        <location evidence="1">Membrane</location>
    </subcellularLocation>
</comment>
<evidence type="ECO:0000256" key="2">
    <source>
        <dbReference type="ARBA" id="ARBA00022448"/>
    </source>
</evidence>
<dbReference type="EMBL" id="DS022308">
    <property type="protein sequence ID" value="OAJ42870.1"/>
    <property type="molecule type" value="Genomic_DNA"/>
</dbReference>
<proteinExistence type="predicted"/>
<keyword evidence="3" id="KW-1000">Mitochondrion outer membrane</keyword>
<dbReference type="AlphaFoldDB" id="A0A177WTW4"/>
<keyword evidence="6" id="KW-0446">Lipid-binding</keyword>
<evidence type="ECO:0000256" key="3">
    <source>
        <dbReference type="ARBA" id="ARBA00022787"/>
    </source>
</evidence>
<keyword evidence="8" id="KW-0472">Membrane</keyword>
<dbReference type="Pfam" id="PF26544">
    <property type="entry name" value="Mdm12"/>
    <property type="match status" value="1"/>
</dbReference>
<dbReference type="GO" id="GO:0007005">
    <property type="term" value="P:mitochondrion organization"/>
    <property type="evidence" value="ECO:0007669"/>
    <property type="project" value="InterPro"/>
</dbReference>
<dbReference type="PROSITE" id="PS51847">
    <property type="entry name" value="SMP"/>
    <property type="match status" value="1"/>
</dbReference>
<evidence type="ECO:0000256" key="8">
    <source>
        <dbReference type="ARBA" id="ARBA00023136"/>
    </source>
</evidence>
<evidence type="ECO:0000256" key="1">
    <source>
        <dbReference type="ARBA" id="ARBA00004370"/>
    </source>
</evidence>
<organism evidence="10 11">
    <name type="scientific">Batrachochytrium dendrobatidis (strain JEL423)</name>
    <dbReference type="NCBI Taxonomy" id="403673"/>
    <lineage>
        <taxon>Eukaryota</taxon>
        <taxon>Fungi</taxon>
        <taxon>Fungi incertae sedis</taxon>
        <taxon>Chytridiomycota</taxon>
        <taxon>Chytridiomycota incertae sedis</taxon>
        <taxon>Chytridiomycetes</taxon>
        <taxon>Rhizophydiales</taxon>
        <taxon>Rhizophydiales incertae sedis</taxon>
        <taxon>Batrachochytrium</taxon>
    </lineage>
</organism>
<keyword evidence="2" id="KW-0813">Transport</keyword>
<dbReference type="GO" id="GO:0008289">
    <property type="term" value="F:lipid binding"/>
    <property type="evidence" value="ECO:0007669"/>
    <property type="project" value="UniProtKB-KW"/>
</dbReference>
<dbReference type="InterPro" id="IPR031468">
    <property type="entry name" value="SMP_LBD"/>
</dbReference>
<keyword evidence="7" id="KW-0496">Mitochondrion</keyword>
<dbReference type="PANTHER" id="PTHR28204:SF1">
    <property type="entry name" value="MITOCHONDRIAL DISTRIBUTION AND MORPHOLOGY PROTEIN 12"/>
    <property type="match status" value="1"/>
</dbReference>
<evidence type="ECO:0000313" key="10">
    <source>
        <dbReference type="EMBL" id="OAJ42870.1"/>
    </source>
</evidence>
<feature type="domain" description="SMP-LTD" evidence="9">
    <location>
        <begin position="1"/>
        <end position="219"/>
    </location>
</feature>
<dbReference type="OrthoDB" id="3356905at2759"/>
<dbReference type="GO" id="GO:1990456">
    <property type="term" value="P:mitochondrion-endoplasmic reticulum membrane tethering"/>
    <property type="evidence" value="ECO:0007669"/>
    <property type="project" value="TreeGrafter"/>
</dbReference>
<evidence type="ECO:0000256" key="7">
    <source>
        <dbReference type="ARBA" id="ARBA00023128"/>
    </source>
</evidence>
<dbReference type="GO" id="GO:0015914">
    <property type="term" value="P:phospholipid transport"/>
    <property type="evidence" value="ECO:0007669"/>
    <property type="project" value="TreeGrafter"/>
</dbReference>
<dbReference type="VEuPathDB" id="FungiDB:BDEG_26270"/>
<evidence type="ECO:0000259" key="9">
    <source>
        <dbReference type="PROSITE" id="PS51847"/>
    </source>
</evidence>
<reference evidence="10 11" key="1">
    <citation type="submission" date="2006-10" db="EMBL/GenBank/DDBJ databases">
        <title>The Genome Sequence of Batrachochytrium dendrobatidis JEL423.</title>
        <authorList>
            <consortium name="The Broad Institute Genome Sequencing Platform"/>
            <person name="Birren B."/>
            <person name="Lander E."/>
            <person name="Galagan J."/>
            <person name="Cuomo C."/>
            <person name="Devon K."/>
            <person name="Jaffe D."/>
            <person name="Butler J."/>
            <person name="Alvarez P."/>
            <person name="Gnerre S."/>
            <person name="Grabherr M."/>
            <person name="Kleber M."/>
            <person name="Mauceli E."/>
            <person name="Brockman W."/>
            <person name="Young S."/>
            <person name="LaButti K."/>
            <person name="Sykes S."/>
            <person name="DeCaprio D."/>
            <person name="Crawford M."/>
            <person name="Koehrsen M."/>
            <person name="Engels R."/>
            <person name="Montgomery P."/>
            <person name="Pearson M."/>
            <person name="Howarth C."/>
            <person name="Larson L."/>
            <person name="White J."/>
            <person name="O'Leary S."/>
            <person name="Kodira C."/>
            <person name="Zeng Q."/>
            <person name="Yandava C."/>
            <person name="Alvarado L."/>
            <person name="Longcore J."/>
            <person name="James T."/>
        </authorList>
    </citation>
    <scope>NUCLEOTIDE SEQUENCE [LARGE SCALE GENOMIC DNA]</scope>
    <source>
        <strain evidence="10 11">JEL423</strain>
    </source>
</reference>